<dbReference type="InterPro" id="IPR006047">
    <property type="entry name" value="GH13_cat_dom"/>
</dbReference>
<dbReference type="Gene3D" id="3.90.400.10">
    <property type="entry name" value="Oligo-1,6-glucosidase, Domain 2"/>
    <property type="match status" value="1"/>
</dbReference>
<dbReference type="CDD" id="cd11338">
    <property type="entry name" value="AmyAc_CMD"/>
    <property type="match status" value="1"/>
</dbReference>
<evidence type="ECO:0000259" key="3">
    <source>
        <dbReference type="SMART" id="SM00642"/>
    </source>
</evidence>
<protein>
    <submittedName>
        <fullName evidence="4">Alpha-glycosidase</fullName>
    </submittedName>
</protein>
<reference evidence="4 5" key="1">
    <citation type="submission" date="2020-02" db="EMBL/GenBank/DDBJ databases">
        <title>Characterization of vanA genotype vancomycin-resistant Enterococcus saigonensis VE80.</title>
        <authorList>
            <person name="Harada T."/>
            <person name="Motooka D."/>
            <person name="Nakamura S."/>
            <person name="Yamamoto Y."/>
            <person name="Kawahara R."/>
            <person name="Kawatsu K."/>
        </authorList>
    </citation>
    <scope>NUCLEOTIDE SEQUENCE [LARGE SCALE GENOMIC DNA]</scope>
    <source>
        <strain evidence="4 5">VE80</strain>
    </source>
</reference>
<dbReference type="AlphaFoldDB" id="A0A679ISI0"/>
<dbReference type="Proteomes" id="UP000502998">
    <property type="component" value="Chromosome"/>
</dbReference>
<dbReference type="InterPro" id="IPR045857">
    <property type="entry name" value="O16G_dom_2"/>
</dbReference>
<dbReference type="InterPro" id="IPR004185">
    <property type="entry name" value="Glyco_hydro_13_lg-like_dom"/>
</dbReference>
<feature type="domain" description="Glycosyl hydrolase family 13 catalytic" evidence="3">
    <location>
        <begin position="143"/>
        <end position="509"/>
    </location>
</feature>
<dbReference type="KEGG" id="esg:EsVE80_19600"/>
<evidence type="ECO:0000256" key="2">
    <source>
        <dbReference type="ARBA" id="ARBA00023295"/>
    </source>
</evidence>
<dbReference type="Pfam" id="PF00128">
    <property type="entry name" value="Alpha-amylase"/>
    <property type="match status" value="1"/>
</dbReference>
<dbReference type="SMART" id="SM00642">
    <property type="entry name" value="Aamy"/>
    <property type="match status" value="1"/>
</dbReference>
<accession>A0A679ISI0</accession>
<dbReference type="GO" id="GO:0004553">
    <property type="term" value="F:hydrolase activity, hydrolyzing O-glycosyl compounds"/>
    <property type="evidence" value="ECO:0007669"/>
    <property type="project" value="InterPro"/>
</dbReference>
<evidence type="ECO:0000313" key="5">
    <source>
        <dbReference type="Proteomes" id="UP000502998"/>
    </source>
</evidence>
<evidence type="ECO:0000313" key="4">
    <source>
        <dbReference type="EMBL" id="BCA86437.1"/>
    </source>
</evidence>
<dbReference type="PANTHER" id="PTHR10357:SF210">
    <property type="entry name" value="MALTODEXTRIN GLUCOSIDASE"/>
    <property type="match status" value="1"/>
</dbReference>
<dbReference type="Pfam" id="PF02903">
    <property type="entry name" value="Alpha-amylase_N"/>
    <property type="match status" value="1"/>
</dbReference>
<dbReference type="Gene3D" id="3.20.20.80">
    <property type="entry name" value="Glycosidases"/>
    <property type="match status" value="1"/>
</dbReference>
<keyword evidence="1" id="KW-0378">Hydrolase</keyword>
<keyword evidence="2 4" id="KW-0326">Glycosidase</keyword>
<organism evidence="4 5">
    <name type="scientific">Enterococcus saigonensis</name>
    <dbReference type="NCBI Taxonomy" id="1805431"/>
    <lineage>
        <taxon>Bacteria</taxon>
        <taxon>Bacillati</taxon>
        <taxon>Bacillota</taxon>
        <taxon>Bacilli</taxon>
        <taxon>Lactobacillales</taxon>
        <taxon>Enterococcaceae</taxon>
        <taxon>Enterococcus</taxon>
    </lineage>
</organism>
<evidence type="ECO:0000256" key="1">
    <source>
        <dbReference type="ARBA" id="ARBA00022801"/>
    </source>
</evidence>
<gene>
    <name evidence="4" type="ORF">EsVE80_19600</name>
</gene>
<sequence>MMNTAAINHRPDSEFAYLYQKNLMHIRLKTAKNDVKKVELLHGDTYTLGDEKWYQTPLVMEKYLTTEQHDYWVVATSEPYKRMAYGFKVTGLDDSEVFYGDHGCFPADKQYLEMPNNYFRMPYFHEADRFKAPTWVKNTVWYQIFPERFANGDQSNDPKGTLPWGSKNPDRQDFFGGDLQGVLNHLDHLTELGINGLYFCPIFKAHSNHKYDTIDYFEIDPDFGDKVLFKKLVEECHQRGIKVMLDAVFNHMGDTSPQWQDVLQKGAASKFADWFHINEFPVSYKEGANFEDAYDITYDVFAFTPHMPKLNTANPEVKKYLLEIAEYWIKEFDIDAWRLDVANEVDHAFWREFRQVCDAAKDDFYILGEIWHSSQSWLNGDEFTAVMNYAYTDAISGAFVKKEITLAKMVSEINRQLMLYRDQTNQVQFNVLDSHDTPRILTEAKNDKDLMKQVEAFTYLQPGVPCIYYGDEFAMTGKMDPDCRKCMVWEKSEQDLDMFDFFKKLVKFRRDFAEILSAGQMVWESVDLAKQQIVLVRKLADKQIFGYFNLAENETTVNIKGEIILSNGFRADKKLGPKGFVITKEN</sequence>
<dbReference type="PANTHER" id="PTHR10357">
    <property type="entry name" value="ALPHA-AMYLASE FAMILY MEMBER"/>
    <property type="match status" value="1"/>
</dbReference>
<proteinExistence type="predicted"/>
<dbReference type="InterPro" id="IPR013783">
    <property type="entry name" value="Ig-like_fold"/>
</dbReference>
<dbReference type="EMBL" id="AP022822">
    <property type="protein sequence ID" value="BCA86437.1"/>
    <property type="molecule type" value="Genomic_DNA"/>
</dbReference>
<dbReference type="Gene3D" id="2.60.40.10">
    <property type="entry name" value="Immunoglobulins"/>
    <property type="match status" value="1"/>
</dbReference>
<keyword evidence="5" id="KW-1185">Reference proteome</keyword>
<dbReference type="InterPro" id="IPR017853">
    <property type="entry name" value="GH"/>
</dbReference>
<dbReference type="CDD" id="cd02857">
    <property type="entry name" value="E_set_CDase_PDE_N"/>
    <property type="match status" value="1"/>
</dbReference>
<name>A0A679ISI0_9ENTE</name>
<dbReference type="SUPFAM" id="SSF51445">
    <property type="entry name" value="(Trans)glycosidases"/>
    <property type="match status" value="1"/>
</dbReference>
<dbReference type="GO" id="GO:0005975">
    <property type="term" value="P:carbohydrate metabolic process"/>
    <property type="evidence" value="ECO:0007669"/>
    <property type="project" value="InterPro"/>
</dbReference>